<protein>
    <submittedName>
        <fullName evidence="1">Uncharacterized protein</fullName>
    </submittedName>
</protein>
<keyword evidence="2" id="KW-1185">Reference proteome</keyword>
<proteinExistence type="predicted"/>
<sequence precursor="true">MRKYISFLLFAMIFTGVFCQSDYLQRIDELSDFYFSFDLNTIKLSILDAIRATGQKDVIAAYLDFVNNSPVWVVVTASSSIYVNPFTGRMNVSANSYLYRISYPVSLEDAISLAFVSGGRDIFFAFLQNQSNWIIGTTKQLITVSTRAPVVISIQSRSNRGESSGSKKGEGTNR</sequence>
<dbReference type="HOGENOM" id="CLU_1538755_0_0_0"/>
<reference evidence="1 2" key="2">
    <citation type="journal article" date="2009" name="Proc. Natl. Acad. Sci. U.S.A.">
        <title>On the chimeric nature, thermophilic origin, and phylogenetic placement of the Thermotogales.</title>
        <authorList>
            <person name="Zhaxybayeva O."/>
            <person name="Swithers K.S."/>
            <person name="Lapierre P."/>
            <person name="Fournier G.P."/>
            <person name="Bickhart D.M."/>
            <person name="DeBoy R.T."/>
            <person name="Nelson K.E."/>
            <person name="Nesbo C.L."/>
            <person name="Doolittle W.F."/>
            <person name="Gogarten J.P."/>
            <person name="Noll K.M."/>
        </authorList>
    </citation>
    <scope>NUCLEOTIDE SEQUENCE [LARGE SCALE GENOMIC DNA]</scope>
    <source>
        <strain evidence="2">ATCC BAA-301 / DSM 14385 / NBRC 107922 / TMO</strain>
    </source>
</reference>
<dbReference type="OrthoDB" id="9815592at2"/>
<dbReference type="AlphaFoldDB" id="A8F5U2"/>
<name>A8F5U2_PSELT</name>
<evidence type="ECO:0000313" key="1">
    <source>
        <dbReference type="EMBL" id="ABV33526.1"/>
    </source>
</evidence>
<gene>
    <name evidence="1" type="ordered locus">Tlet_0960</name>
</gene>
<dbReference type="STRING" id="416591.Tlet_0960"/>
<dbReference type="KEGG" id="tle:Tlet_0960"/>
<evidence type="ECO:0000313" key="2">
    <source>
        <dbReference type="Proteomes" id="UP000002016"/>
    </source>
</evidence>
<reference evidence="1 2" key="1">
    <citation type="submission" date="2007-08" db="EMBL/GenBank/DDBJ databases">
        <title>Complete sequence of Thermotoga lettingae TMO.</title>
        <authorList>
            <consortium name="US DOE Joint Genome Institute"/>
            <person name="Copeland A."/>
            <person name="Lucas S."/>
            <person name="Lapidus A."/>
            <person name="Barry K."/>
            <person name="Glavina del Rio T."/>
            <person name="Dalin E."/>
            <person name="Tice H."/>
            <person name="Pitluck S."/>
            <person name="Foster B."/>
            <person name="Bruce D."/>
            <person name="Schmutz J."/>
            <person name="Larimer F."/>
            <person name="Land M."/>
            <person name="Hauser L."/>
            <person name="Kyrpides N."/>
            <person name="Mikhailova N."/>
            <person name="Nelson K."/>
            <person name="Gogarten J.P."/>
            <person name="Noll K."/>
            <person name="Richardson P."/>
        </authorList>
    </citation>
    <scope>NUCLEOTIDE SEQUENCE [LARGE SCALE GENOMIC DNA]</scope>
    <source>
        <strain evidence="2">ATCC BAA-301 / DSM 14385 / NBRC 107922 / TMO</strain>
    </source>
</reference>
<dbReference type="EMBL" id="CP000812">
    <property type="protein sequence ID" value="ABV33526.1"/>
    <property type="molecule type" value="Genomic_DNA"/>
</dbReference>
<organism evidence="1 2">
    <name type="scientific">Pseudothermotoga lettingae (strain ATCC BAA-301 / DSM 14385 / NBRC 107922 / TMO)</name>
    <name type="common">Thermotoga lettingae</name>
    <dbReference type="NCBI Taxonomy" id="416591"/>
    <lineage>
        <taxon>Bacteria</taxon>
        <taxon>Thermotogati</taxon>
        <taxon>Thermotogota</taxon>
        <taxon>Thermotogae</taxon>
        <taxon>Thermotogales</taxon>
        <taxon>Thermotogaceae</taxon>
        <taxon>Pseudothermotoga</taxon>
    </lineage>
</organism>
<dbReference type="Proteomes" id="UP000002016">
    <property type="component" value="Chromosome"/>
</dbReference>
<dbReference type="RefSeq" id="WP_012003007.1">
    <property type="nucleotide sequence ID" value="NC_009828.1"/>
</dbReference>
<accession>A8F5U2</accession>